<comment type="caution">
    <text evidence="6">The sequence shown here is derived from an EMBL/GenBank/DDBJ whole genome shotgun (WGS) entry which is preliminary data.</text>
</comment>
<dbReference type="Gene3D" id="3.40.30.10">
    <property type="entry name" value="Glutaredoxin"/>
    <property type="match status" value="1"/>
</dbReference>
<evidence type="ECO:0000256" key="1">
    <source>
        <dbReference type="ARBA" id="ARBA00003318"/>
    </source>
</evidence>
<evidence type="ECO:0000259" key="5">
    <source>
        <dbReference type="PROSITE" id="PS51352"/>
    </source>
</evidence>
<keyword evidence="3" id="KW-0676">Redox-active center</keyword>
<organism evidence="6 7">
    <name type="scientific">Corynebacterium uropygiale</name>
    <dbReference type="NCBI Taxonomy" id="1775911"/>
    <lineage>
        <taxon>Bacteria</taxon>
        <taxon>Bacillati</taxon>
        <taxon>Actinomycetota</taxon>
        <taxon>Actinomycetes</taxon>
        <taxon>Mycobacteriales</taxon>
        <taxon>Corynebacteriaceae</taxon>
        <taxon>Corynebacterium</taxon>
    </lineage>
</organism>
<accession>A0A9X1QPH4</accession>
<evidence type="ECO:0000256" key="3">
    <source>
        <dbReference type="ARBA" id="ARBA00023284"/>
    </source>
</evidence>
<dbReference type="GO" id="GO:0015035">
    <property type="term" value="F:protein-disulfide reductase activity"/>
    <property type="evidence" value="ECO:0007669"/>
    <property type="project" value="TreeGrafter"/>
</dbReference>
<sequence length="299" mass="32204">MTMPDRFAAGAVDLGQVKARAEAKEKSASQPAGSIPSSITVTAENLEAEVLRRSLQVPVIVLIGTGRSPESEQLRTDLSELAEASRRGFIFAYVDADATPQVAQAFGVRGLPTVLVLAGGRPLTSLEGGQPRQVLEQWTQQIVSQVGSQLEGLPPEEGSEEAEEARDPRFDEAESAAGSEDYARALSLYVDILEDDPENRDARQARHQIEILQRMSESEGEDPIAAADAHPEDFDAARAAADAEIANGDPEAAFRRLIAFLRGPERDAARARLLELFELFDAGDPRVLAARGQMASALF</sequence>
<dbReference type="InterPro" id="IPR011990">
    <property type="entry name" value="TPR-like_helical_dom_sf"/>
</dbReference>
<dbReference type="Pfam" id="PF00085">
    <property type="entry name" value="Thioredoxin"/>
    <property type="match status" value="1"/>
</dbReference>
<dbReference type="InterPro" id="IPR013766">
    <property type="entry name" value="Thioredoxin_domain"/>
</dbReference>
<dbReference type="AlphaFoldDB" id="A0A9X1QPH4"/>
<evidence type="ECO:0000313" key="6">
    <source>
        <dbReference type="EMBL" id="MCF4006969.1"/>
    </source>
</evidence>
<dbReference type="GO" id="GO:0006950">
    <property type="term" value="P:response to stress"/>
    <property type="evidence" value="ECO:0007669"/>
    <property type="project" value="UniProtKB-ARBA"/>
</dbReference>
<dbReference type="EMBL" id="JAKGSI010000003">
    <property type="protein sequence ID" value="MCF4006969.1"/>
    <property type="molecule type" value="Genomic_DNA"/>
</dbReference>
<dbReference type="InterPro" id="IPR036249">
    <property type="entry name" value="Thioredoxin-like_sf"/>
</dbReference>
<dbReference type="PANTHER" id="PTHR45663:SF11">
    <property type="entry name" value="GEO12009P1"/>
    <property type="match status" value="1"/>
</dbReference>
<evidence type="ECO:0000313" key="7">
    <source>
        <dbReference type="Proteomes" id="UP001139336"/>
    </source>
</evidence>
<dbReference type="PROSITE" id="PS51352">
    <property type="entry name" value="THIOREDOXIN_2"/>
    <property type="match status" value="1"/>
</dbReference>
<dbReference type="SUPFAM" id="SSF52833">
    <property type="entry name" value="Thioredoxin-like"/>
    <property type="match status" value="1"/>
</dbReference>
<dbReference type="PANTHER" id="PTHR45663">
    <property type="entry name" value="GEO12009P1"/>
    <property type="match status" value="1"/>
</dbReference>
<dbReference type="Proteomes" id="UP001139336">
    <property type="component" value="Unassembled WGS sequence"/>
</dbReference>
<evidence type="ECO:0000256" key="2">
    <source>
        <dbReference type="ARBA" id="ARBA00008987"/>
    </source>
</evidence>
<keyword evidence="7" id="KW-1185">Reference proteome</keyword>
<protein>
    <submittedName>
        <fullName evidence="6">Tetratricopeptide repeat protein</fullName>
    </submittedName>
</protein>
<reference evidence="6" key="1">
    <citation type="submission" date="2022-01" db="EMBL/GenBank/DDBJ databases">
        <title>Corynebacterium sp. nov isolated from isolated from the feces of the greater white-fronted geese (Anser albifrons) at Poyang Lake, PR China.</title>
        <authorList>
            <person name="Liu Q."/>
        </authorList>
    </citation>
    <scope>NUCLEOTIDE SEQUENCE</scope>
    <source>
        <strain evidence="6">JCM 32435</strain>
    </source>
</reference>
<comment type="function">
    <text evidence="1">Participates in various redox reactions through the reversible oxidation of its active center dithiol to a disulfide and catalyzes dithiol-disulfide exchange reactions.</text>
</comment>
<dbReference type="RefSeq" id="WP_236118912.1">
    <property type="nucleotide sequence ID" value="NZ_JAKGSI010000003.1"/>
</dbReference>
<name>A0A9X1QPH4_9CORY</name>
<feature type="domain" description="Thioredoxin" evidence="5">
    <location>
        <begin position="30"/>
        <end position="144"/>
    </location>
</feature>
<dbReference type="GO" id="GO:0005737">
    <property type="term" value="C:cytoplasm"/>
    <property type="evidence" value="ECO:0007669"/>
    <property type="project" value="TreeGrafter"/>
</dbReference>
<dbReference type="CDD" id="cd02956">
    <property type="entry name" value="ybbN"/>
    <property type="match status" value="1"/>
</dbReference>
<dbReference type="Pfam" id="PF14561">
    <property type="entry name" value="TPR_20"/>
    <property type="match status" value="1"/>
</dbReference>
<evidence type="ECO:0000256" key="4">
    <source>
        <dbReference type="SAM" id="MobiDB-lite"/>
    </source>
</evidence>
<proteinExistence type="inferred from homology"/>
<dbReference type="Gene3D" id="1.25.40.10">
    <property type="entry name" value="Tetratricopeptide repeat domain"/>
    <property type="match status" value="1"/>
</dbReference>
<feature type="region of interest" description="Disordered" evidence="4">
    <location>
        <begin position="148"/>
        <end position="178"/>
    </location>
</feature>
<gene>
    <name evidence="6" type="ORF">L1O03_07225</name>
</gene>
<comment type="similarity">
    <text evidence="2">Belongs to the thioredoxin family.</text>
</comment>